<dbReference type="Pfam" id="PF22891">
    <property type="entry name" value="KH_PNO1_2nd"/>
    <property type="match status" value="1"/>
</dbReference>
<comment type="subcellular location">
    <subcellularLocation>
        <location evidence="1">Nucleus</location>
        <location evidence="1">Nucleolus</location>
    </subcellularLocation>
</comment>
<evidence type="ECO:0000256" key="1">
    <source>
        <dbReference type="ARBA" id="ARBA00004604"/>
    </source>
</evidence>
<dbReference type="SMART" id="SM00322">
    <property type="entry name" value="KH"/>
    <property type="match status" value="1"/>
</dbReference>
<keyword evidence="4" id="KW-0539">Nucleus</keyword>
<protein>
    <submittedName>
        <fullName evidence="7">PNO1</fullName>
    </submittedName>
</protein>
<dbReference type="PANTHER" id="PTHR12826:SF13">
    <property type="entry name" value="RNA-BINDING PROTEIN PNO1"/>
    <property type="match status" value="1"/>
</dbReference>
<dbReference type="GO" id="GO:0005730">
    <property type="term" value="C:nucleolus"/>
    <property type="evidence" value="ECO:0007669"/>
    <property type="project" value="UniProtKB-SubCell"/>
</dbReference>
<dbReference type="InterPro" id="IPR055212">
    <property type="entry name" value="KH-I_PNO1_first"/>
</dbReference>
<dbReference type="InterPro" id="IPR036612">
    <property type="entry name" value="KH_dom_type_1_sf"/>
</dbReference>
<proteinExistence type="inferred from homology"/>
<evidence type="ECO:0000256" key="3">
    <source>
        <dbReference type="ARBA" id="ARBA00022884"/>
    </source>
</evidence>
<sequence length="270" mass="30620">MDIDSSEPMTDVQEKPRKERNTDHKVLRIHTEDAQNDETAEGEFVERKTRPKRLKRKAAGETSEAMDTEATVPKKPHFAKLAASQQMSGKAEFRKVRIPPNRLKALKENWLEIYNPIVQQLFLQVRFNIKMRRVEIKTSKETKEVSALQKAEDFVKAFSVGFEVADALALVRLDDLYLESFQVQDVKTLRGDHLARAIGRIAGKGGKTKFTIENVTKTRIVLQENKINILGTFHNIAAARRAISNLILGSPPSKVYGTMRAIAAKVHDRF</sequence>
<dbReference type="FunFam" id="3.30.1370.10:FF:000009">
    <property type="entry name" value="RNA-binding protein PNO1"/>
    <property type="match status" value="1"/>
</dbReference>
<feature type="compositionally biased region" description="Basic and acidic residues" evidence="5">
    <location>
        <begin position="12"/>
        <end position="33"/>
    </location>
</feature>
<feature type="compositionally biased region" description="Acidic residues" evidence="5">
    <location>
        <begin position="34"/>
        <end position="43"/>
    </location>
</feature>
<dbReference type="CDD" id="cd22392">
    <property type="entry name" value="KH-I_PNO1_rpt2"/>
    <property type="match status" value="1"/>
</dbReference>
<dbReference type="Proteomes" id="UP000593567">
    <property type="component" value="Unassembled WGS sequence"/>
</dbReference>
<comment type="similarity">
    <text evidence="2">Belongs to the PNO1 family.</text>
</comment>
<dbReference type="EMBL" id="VXIV02001259">
    <property type="protein sequence ID" value="KAF6033690.1"/>
    <property type="molecule type" value="Genomic_DNA"/>
</dbReference>
<evidence type="ECO:0000256" key="2">
    <source>
        <dbReference type="ARBA" id="ARBA00007515"/>
    </source>
</evidence>
<dbReference type="FunFam" id="3.30.1370.10:FF:000048">
    <property type="entry name" value="RNA-binding protein PNO1 isoform X2"/>
    <property type="match status" value="1"/>
</dbReference>
<dbReference type="PANTHER" id="PTHR12826">
    <property type="entry name" value="RIBONUCLEASE Y"/>
    <property type="match status" value="1"/>
</dbReference>
<evidence type="ECO:0000256" key="4">
    <source>
        <dbReference type="ARBA" id="ARBA00023242"/>
    </source>
</evidence>
<dbReference type="InterPro" id="IPR055211">
    <property type="entry name" value="KH_PNO1_2nd"/>
</dbReference>
<comment type="caution">
    <text evidence="7">The sequence shown here is derived from an EMBL/GenBank/DDBJ whole genome shotgun (WGS) entry which is preliminary data.</text>
</comment>
<organism evidence="7 8">
    <name type="scientific">Bugula neritina</name>
    <name type="common">Brown bryozoan</name>
    <name type="synonym">Sertularia neritina</name>
    <dbReference type="NCBI Taxonomy" id="10212"/>
    <lineage>
        <taxon>Eukaryota</taxon>
        <taxon>Metazoa</taxon>
        <taxon>Spiralia</taxon>
        <taxon>Lophotrochozoa</taxon>
        <taxon>Bryozoa</taxon>
        <taxon>Gymnolaemata</taxon>
        <taxon>Cheilostomatida</taxon>
        <taxon>Flustrina</taxon>
        <taxon>Buguloidea</taxon>
        <taxon>Bugulidae</taxon>
        <taxon>Bugula</taxon>
    </lineage>
</organism>
<feature type="domain" description="K Homology" evidence="6">
    <location>
        <begin position="185"/>
        <end position="248"/>
    </location>
</feature>
<dbReference type="CDD" id="cd22391">
    <property type="entry name" value="KH-I_PNO1_rpt1"/>
    <property type="match status" value="1"/>
</dbReference>
<dbReference type="Gene3D" id="3.30.1370.10">
    <property type="entry name" value="K Homology domain, type 1"/>
    <property type="match status" value="2"/>
</dbReference>
<dbReference type="OrthoDB" id="1932641at2759"/>
<name>A0A7J7K4X6_BUGNE</name>
<evidence type="ECO:0000256" key="5">
    <source>
        <dbReference type="SAM" id="MobiDB-lite"/>
    </source>
</evidence>
<evidence type="ECO:0000259" key="6">
    <source>
        <dbReference type="SMART" id="SM00322"/>
    </source>
</evidence>
<reference evidence="7" key="1">
    <citation type="submission" date="2020-06" db="EMBL/GenBank/DDBJ databases">
        <title>Draft genome of Bugula neritina, a colonial animal packing powerful symbionts and potential medicines.</title>
        <authorList>
            <person name="Rayko M."/>
        </authorList>
    </citation>
    <scope>NUCLEOTIDE SEQUENCE [LARGE SCALE GENOMIC DNA]</scope>
    <source>
        <strain evidence="7">Kwan_BN1</strain>
    </source>
</reference>
<dbReference type="SUPFAM" id="SSF54791">
    <property type="entry name" value="Eukaryotic type KH-domain (KH-domain type I)"/>
    <property type="match status" value="1"/>
</dbReference>
<evidence type="ECO:0000313" key="7">
    <source>
        <dbReference type="EMBL" id="KAF6033690.1"/>
    </source>
</evidence>
<dbReference type="AlphaFoldDB" id="A0A7J7K4X6"/>
<feature type="region of interest" description="Disordered" evidence="5">
    <location>
        <begin position="1"/>
        <end position="72"/>
    </location>
</feature>
<keyword evidence="3" id="KW-0694">RNA-binding</keyword>
<keyword evidence="8" id="KW-1185">Reference proteome</keyword>
<dbReference type="InterPro" id="IPR004087">
    <property type="entry name" value="KH_dom"/>
</dbReference>
<accession>A0A7J7K4X6</accession>
<evidence type="ECO:0000313" key="8">
    <source>
        <dbReference type="Proteomes" id="UP000593567"/>
    </source>
</evidence>
<gene>
    <name evidence="7" type="ORF">EB796_008001</name>
</gene>
<dbReference type="GO" id="GO:0003723">
    <property type="term" value="F:RNA binding"/>
    <property type="evidence" value="ECO:0007669"/>
    <property type="project" value="UniProtKB-KW"/>
</dbReference>